<accession>A0A2C5XTF7</accession>
<evidence type="ECO:0000256" key="2">
    <source>
        <dbReference type="SAM" id="SignalP"/>
    </source>
</evidence>
<dbReference type="EMBL" id="NJET01000326">
    <property type="protein sequence ID" value="PHH58726.1"/>
    <property type="molecule type" value="Genomic_DNA"/>
</dbReference>
<feature type="region of interest" description="Disordered" evidence="1">
    <location>
        <begin position="199"/>
        <end position="223"/>
    </location>
</feature>
<feature type="signal peptide" evidence="2">
    <location>
        <begin position="1"/>
        <end position="25"/>
    </location>
</feature>
<gene>
    <name evidence="3" type="ORF">CDD81_4739</name>
</gene>
<keyword evidence="4" id="KW-1185">Reference proteome</keyword>
<feature type="compositionally biased region" description="Basic and acidic residues" evidence="1">
    <location>
        <begin position="204"/>
        <end position="220"/>
    </location>
</feature>
<dbReference type="AlphaFoldDB" id="A0A2C5XTF7"/>
<proteinExistence type="predicted"/>
<evidence type="ECO:0008006" key="5">
    <source>
        <dbReference type="Google" id="ProtNLM"/>
    </source>
</evidence>
<dbReference type="Proteomes" id="UP000226192">
    <property type="component" value="Unassembled WGS sequence"/>
</dbReference>
<sequence>MRSLGNWVCYLLCFGVWSSAWFASATTTDWFARPDPGPLQYCRERLGWVLKPESRMFGSLKLPAVNRSKPKWLVSAEPTCARMQLREITECINDSVNCNELLRERKINGSKEPVALANCVDLWEPTRRVGRGKNWYCYGFGSTGVYTLCKGPDSYPDSCQTYSRFDLTEVGRGAMGRGNVDQESSLDTNVVQLHALRGGPQSVEVKDAKPQEKPSSKEASKSALDTFKSTLDTSKSVMGAFKSAVDPSKSQSCWYMKGWEVDLRSARREQTLPQEAIMSGPGWLRPLQLTCMRMRRTQYDSCHVLMQPCWPLIPVEADKRGSMWTPLAQCSDFTEPPTEQQVFENWWYCPIGTDGSDLFSLCRRANPKLEECGLFDAREPQPQLDWLESTDPEQQGESTDEDRSRIFNPYIPRCNDGSWHIWPPASNKDGIDPANDSDNCGYNCFAVSKVLYLAQPAEPGKGGCPPRTGLVGHSDQPTTIPLPEETADFCHSLQGSGVTAAPTQMICVRDRGTDMAMVACLGGVGLNAEGCVAI</sequence>
<feature type="chain" id="PRO_5012383464" description="Ecp2 effector protein domain-containing protein" evidence="2">
    <location>
        <begin position="26"/>
        <end position="534"/>
    </location>
</feature>
<evidence type="ECO:0000313" key="3">
    <source>
        <dbReference type="EMBL" id="PHH58726.1"/>
    </source>
</evidence>
<protein>
    <recommendedName>
        <fullName evidence="5">Ecp2 effector protein domain-containing protein</fullName>
    </recommendedName>
</protein>
<organism evidence="3 4">
    <name type="scientific">Ophiocordyceps australis</name>
    <dbReference type="NCBI Taxonomy" id="1399860"/>
    <lineage>
        <taxon>Eukaryota</taxon>
        <taxon>Fungi</taxon>
        <taxon>Dikarya</taxon>
        <taxon>Ascomycota</taxon>
        <taxon>Pezizomycotina</taxon>
        <taxon>Sordariomycetes</taxon>
        <taxon>Hypocreomycetidae</taxon>
        <taxon>Hypocreales</taxon>
        <taxon>Ophiocordycipitaceae</taxon>
        <taxon>Ophiocordyceps</taxon>
    </lineage>
</organism>
<evidence type="ECO:0000313" key="4">
    <source>
        <dbReference type="Proteomes" id="UP000226192"/>
    </source>
</evidence>
<feature type="region of interest" description="Disordered" evidence="1">
    <location>
        <begin position="383"/>
        <end position="405"/>
    </location>
</feature>
<evidence type="ECO:0000256" key="1">
    <source>
        <dbReference type="SAM" id="MobiDB-lite"/>
    </source>
</evidence>
<reference evidence="3 4" key="1">
    <citation type="submission" date="2017-06" db="EMBL/GenBank/DDBJ databases">
        <title>Ant-infecting Ophiocordyceps genomes reveal a high diversity of potential behavioral manipulation genes and a possible major role for enterotoxins.</title>
        <authorList>
            <person name="De Bekker C."/>
            <person name="Evans H.C."/>
            <person name="Brachmann A."/>
            <person name="Hughes D.P."/>
        </authorList>
    </citation>
    <scope>NUCLEOTIDE SEQUENCE [LARGE SCALE GENOMIC DNA]</scope>
    <source>
        <strain evidence="3 4">Map64</strain>
    </source>
</reference>
<keyword evidence="2" id="KW-0732">Signal</keyword>
<name>A0A2C5XTF7_9HYPO</name>
<comment type="caution">
    <text evidence="3">The sequence shown here is derived from an EMBL/GenBank/DDBJ whole genome shotgun (WGS) entry which is preliminary data.</text>
</comment>